<evidence type="ECO:0000256" key="10">
    <source>
        <dbReference type="SAM" id="MobiDB-lite"/>
    </source>
</evidence>
<dbReference type="Pfam" id="PF00664">
    <property type="entry name" value="ABC_membrane"/>
    <property type="match status" value="2"/>
</dbReference>
<evidence type="ECO:0000313" key="14">
    <source>
        <dbReference type="EnsemblMetazoa" id="XP_031786623"/>
    </source>
</evidence>
<feature type="transmembrane region" description="Helical" evidence="11">
    <location>
        <begin position="938"/>
        <end position="958"/>
    </location>
</feature>
<feature type="transmembrane region" description="Helical" evidence="11">
    <location>
        <begin position="302"/>
        <end position="319"/>
    </location>
</feature>
<dbReference type="InterPro" id="IPR036640">
    <property type="entry name" value="ABC1_TM_sf"/>
</dbReference>
<evidence type="ECO:0000256" key="1">
    <source>
        <dbReference type="ARBA" id="ARBA00004141"/>
    </source>
</evidence>
<dbReference type="EnsemblMetazoa" id="XM_031930763">
    <property type="protein sequence ID" value="XP_031786623"/>
    <property type="gene ID" value="LOC100122238"/>
</dbReference>
<evidence type="ECO:0000256" key="3">
    <source>
        <dbReference type="ARBA" id="ARBA00022448"/>
    </source>
</evidence>
<dbReference type="CDD" id="cd03250">
    <property type="entry name" value="ABCC_MRP_domain1"/>
    <property type="match status" value="1"/>
</dbReference>
<dbReference type="KEGG" id="nvi:100122238"/>
<comment type="similarity">
    <text evidence="2">Belongs to the ABC transporter superfamily. ABCC family. Conjugate transporter (TC 3.A.1.208) subfamily.</text>
</comment>
<evidence type="ECO:0000256" key="6">
    <source>
        <dbReference type="ARBA" id="ARBA00022741"/>
    </source>
</evidence>
<keyword evidence="7" id="KW-0067">ATP-binding</keyword>
<evidence type="ECO:0000259" key="12">
    <source>
        <dbReference type="PROSITE" id="PS50893"/>
    </source>
</evidence>
<organism evidence="14 15">
    <name type="scientific">Nasonia vitripennis</name>
    <name type="common">Parasitic wasp</name>
    <dbReference type="NCBI Taxonomy" id="7425"/>
    <lineage>
        <taxon>Eukaryota</taxon>
        <taxon>Metazoa</taxon>
        <taxon>Ecdysozoa</taxon>
        <taxon>Arthropoda</taxon>
        <taxon>Hexapoda</taxon>
        <taxon>Insecta</taxon>
        <taxon>Pterygota</taxon>
        <taxon>Neoptera</taxon>
        <taxon>Endopterygota</taxon>
        <taxon>Hymenoptera</taxon>
        <taxon>Apocrita</taxon>
        <taxon>Proctotrupomorpha</taxon>
        <taxon>Chalcidoidea</taxon>
        <taxon>Pteromalidae</taxon>
        <taxon>Pteromalinae</taxon>
        <taxon>Nasonia</taxon>
    </lineage>
</organism>
<feature type="domain" description="ABC transporter" evidence="12">
    <location>
        <begin position="398"/>
        <end position="622"/>
    </location>
</feature>
<evidence type="ECO:0000256" key="11">
    <source>
        <dbReference type="SAM" id="Phobius"/>
    </source>
</evidence>
<feature type="transmembrane region" description="Helical" evidence="11">
    <location>
        <begin position="687"/>
        <end position="707"/>
    </location>
</feature>
<evidence type="ECO:0000313" key="15">
    <source>
        <dbReference type="Proteomes" id="UP000002358"/>
    </source>
</evidence>
<keyword evidence="8 11" id="KW-1133">Transmembrane helix</keyword>
<dbReference type="GO" id="GO:0005524">
    <property type="term" value="F:ATP binding"/>
    <property type="evidence" value="ECO:0007669"/>
    <property type="project" value="UniProtKB-KW"/>
</dbReference>
<dbReference type="EnsemblMetazoa" id="XM_032599330">
    <property type="protein sequence ID" value="XP_032455221"/>
    <property type="gene ID" value="LOC100122238"/>
</dbReference>
<feature type="transmembrane region" description="Helical" evidence="11">
    <location>
        <begin position="746"/>
        <end position="769"/>
    </location>
</feature>
<keyword evidence="6" id="KW-0547">Nucleotide-binding</keyword>
<protein>
    <submittedName>
        <fullName evidence="14">Uncharacterized protein</fullName>
    </submittedName>
</protein>
<comment type="subcellular location">
    <subcellularLocation>
        <location evidence="1">Membrane</location>
        <topology evidence="1">Multi-pass membrane protein</topology>
    </subcellularLocation>
</comment>
<feature type="domain" description="ABC transporter" evidence="12">
    <location>
        <begin position="1032"/>
        <end position="1261"/>
    </location>
</feature>
<feature type="region of interest" description="Disordered" evidence="10">
    <location>
        <begin position="625"/>
        <end position="664"/>
    </location>
</feature>
<feature type="domain" description="ABC transmembrane type-1" evidence="13">
    <location>
        <begin position="100"/>
        <end position="360"/>
    </location>
</feature>
<dbReference type="Proteomes" id="UP000002358">
    <property type="component" value="Chromosome 4"/>
</dbReference>
<keyword evidence="5" id="KW-0677">Repeat</keyword>
<dbReference type="RefSeq" id="XP_032455221.1">
    <property type="nucleotide sequence ID" value="XM_032599330.1"/>
</dbReference>
<evidence type="ECO:0000256" key="2">
    <source>
        <dbReference type="ARBA" id="ARBA00009726"/>
    </source>
</evidence>
<dbReference type="InterPro" id="IPR011527">
    <property type="entry name" value="ABC1_TM_dom"/>
</dbReference>
<dbReference type="GO" id="GO:0016887">
    <property type="term" value="F:ATP hydrolysis activity"/>
    <property type="evidence" value="ECO:0007669"/>
    <property type="project" value="InterPro"/>
</dbReference>
<dbReference type="GeneID" id="100122238"/>
<feature type="transmembrane region" description="Helical" evidence="11">
    <location>
        <begin position="325"/>
        <end position="348"/>
    </location>
</feature>
<keyword evidence="15" id="KW-1185">Reference proteome</keyword>
<dbReference type="RefSeq" id="XP_031786623.1">
    <property type="nucleotide sequence ID" value="XM_031930763.1"/>
</dbReference>
<keyword evidence="3" id="KW-0813">Transport</keyword>
<dbReference type="GO" id="GO:0140359">
    <property type="term" value="F:ABC-type transporter activity"/>
    <property type="evidence" value="ECO:0007669"/>
    <property type="project" value="InterPro"/>
</dbReference>
<feature type="transmembrane region" description="Helical" evidence="11">
    <location>
        <begin position="195"/>
        <end position="218"/>
    </location>
</feature>
<feature type="transmembrane region" description="Helical" evidence="11">
    <location>
        <begin position="224"/>
        <end position="247"/>
    </location>
</feature>
<dbReference type="InterPro" id="IPR003593">
    <property type="entry name" value="AAA+_ATPase"/>
</dbReference>
<feature type="transmembrane region" description="Helical" evidence="11">
    <location>
        <begin position="92"/>
        <end position="112"/>
    </location>
</feature>
<dbReference type="InParanoid" id="A0A7M7QH51"/>
<dbReference type="SUPFAM" id="SSF90123">
    <property type="entry name" value="ABC transporter transmembrane region"/>
    <property type="match status" value="2"/>
</dbReference>
<dbReference type="CDD" id="cd18579">
    <property type="entry name" value="ABC_6TM_ABCC_D1"/>
    <property type="match status" value="1"/>
</dbReference>
<dbReference type="GO" id="GO:0016020">
    <property type="term" value="C:membrane"/>
    <property type="evidence" value="ECO:0007669"/>
    <property type="project" value="UniProtKB-SubCell"/>
</dbReference>
<feature type="transmembrane region" description="Helical" evidence="11">
    <location>
        <begin position="118"/>
        <end position="138"/>
    </location>
</feature>
<name>A0A7M7QH51_NASVI</name>
<dbReference type="SUPFAM" id="SSF52540">
    <property type="entry name" value="P-loop containing nucleoside triphosphate hydrolases"/>
    <property type="match status" value="2"/>
</dbReference>
<dbReference type="FunFam" id="3.40.50.300:FF:000973">
    <property type="entry name" value="Multidrug resistance-associated protein 4"/>
    <property type="match status" value="1"/>
</dbReference>
<dbReference type="InterPro" id="IPR044746">
    <property type="entry name" value="ABCC_6TM_D1"/>
</dbReference>
<dbReference type="CDD" id="cd18580">
    <property type="entry name" value="ABC_6TM_ABCC_D2"/>
    <property type="match status" value="1"/>
</dbReference>
<proteinExistence type="inferred from homology"/>
<sequence>MRKTRGFTESCPKLKANFLSQITFWWLKKLLSYGYKHDIVDSDIYEVLPQLQSKLLSDDLEKVWNEELSNAKANKRKPSLWRACRINYGPMFLKLLIFPACYIIIDLLLPLILEQLLLHIDTSMCYVYITLLLLLQIVQTFGTRHSMVEFTLIGVRARIALTSLMYRKMLRLSANNNASGRVANLLINDVGRFECVLFFLPFLVFAPIETMITTYILWRYFGYAAFVAVSLLILLIFPPQALFFRLLSNYRSQQSARTDERISLIGEVFNGIRTIKMFGWERLFEKSIYSFRRREIKMFKKLHNIRGLTFAITTFGYRLTTFSTIFLYTFQYGTISPLSILLLVCYLVNLRQTLAQFFSAGLTQMATVNVSMKRIEDFLLLDEISSNVKRIKTADSDIKLTNVTVLPSKGDPIKEKSLHFDVNFVANKLHIVIGPVGAGKSTLLQVILDEAQPETGKVIVNGRISYASQDPWLFAASIKENIIFGEKYDEDKYRTVTQVCALMEDFRQLPYGDKSLVGERGSNLSGGQCARVSLARAVYRDADIYLLDDPVSAVDAHVANHIFKECINGYLKNKTRILVTNNFQFLREADEIVFLDDGKVEFKGTFVDFDKNEKYYSYLPRNRGSEKSAANEKDSTKNESERLNDPSDSQKDKNNVDQGPKETDELLAKGHVKRSIYLRFIRQSGSYMMLFFVVLGLVAAVCSTSAFDYWQIAWTNNKKKSFENIEDMNAAGNTAIVENSLSFMNFSYIVTSLSICGGLLITVVITNILKNLLCFRVTLSACERLHNSMFGSLMKTPLTFFQTNTAGLILNRFSKDTGAIDEMLVVALFNVLNELANCTAVLLPVLIVNWWNTFPSLIAMYLCYKVFKFHIPAMLAIKRLEAKAKSPVLSLAVSSLSGLSTIRSAGSQGLVSEIFDDNQDHHTAAHYLTVVANQSLSIWLDMTIFSLWAVVAYSSILLKNNNLFVANVGLALVQLRSIAMMLQYGFRQMAIAVNEMIGVERMFQFVDLEQEPDAEVDPPIKPSNDWPTRGEVVFDKLYLRYSQDAEPVLKNLSFKIEPGMKVGIVGRTGAGKSSLISAIFRFVKFDGTLLIDGIDTKKISYCYLRNRISVIPQEPVLFAASLRDNLDPKREFDDASLWSALENVELNKTFDSLGKVIDKGGKSLSTGQRQLLCLARAIVKRNRILILDEATANVDPATDELIQKTIRTVFKDCTVLTIAHRLNTIMDSDKVLVMSYGEVVEFDHPYVLLKQNDGHFSEMLQQVDGDTSQHLKAISEQAFNNSSIIYDQHLADGK</sequence>
<dbReference type="SMART" id="SM00382">
    <property type="entry name" value="AAA"/>
    <property type="match status" value="2"/>
</dbReference>
<dbReference type="InterPro" id="IPR027417">
    <property type="entry name" value="P-loop_NTPase"/>
</dbReference>
<feature type="transmembrane region" description="Helical" evidence="11">
    <location>
        <begin position="824"/>
        <end position="851"/>
    </location>
</feature>
<dbReference type="InterPro" id="IPR017871">
    <property type="entry name" value="ABC_transporter-like_CS"/>
</dbReference>
<reference evidence="14" key="1">
    <citation type="submission" date="2021-01" db="UniProtKB">
        <authorList>
            <consortium name="EnsemblMetazoa"/>
        </authorList>
    </citation>
    <scope>IDENTIFICATION</scope>
</reference>
<dbReference type="Gene3D" id="3.40.50.300">
    <property type="entry name" value="P-loop containing nucleotide triphosphate hydrolases"/>
    <property type="match status" value="2"/>
</dbReference>
<evidence type="ECO:0000256" key="8">
    <source>
        <dbReference type="ARBA" id="ARBA00022989"/>
    </source>
</evidence>
<keyword evidence="9 11" id="KW-0472">Membrane</keyword>
<evidence type="ECO:0000256" key="4">
    <source>
        <dbReference type="ARBA" id="ARBA00022692"/>
    </source>
</evidence>
<evidence type="ECO:0000256" key="5">
    <source>
        <dbReference type="ARBA" id="ARBA00022737"/>
    </source>
</evidence>
<dbReference type="Gene3D" id="1.20.1560.10">
    <property type="entry name" value="ABC transporter type 1, transmembrane domain"/>
    <property type="match status" value="2"/>
</dbReference>
<dbReference type="CDD" id="cd03244">
    <property type="entry name" value="ABCC_MRP_domain2"/>
    <property type="match status" value="1"/>
</dbReference>
<dbReference type="PANTHER" id="PTHR24223">
    <property type="entry name" value="ATP-BINDING CASSETTE SUB-FAMILY C"/>
    <property type="match status" value="1"/>
</dbReference>
<dbReference type="InterPro" id="IPR050173">
    <property type="entry name" value="ABC_transporter_C-like"/>
</dbReference>
<accession>A0A7M7QH51</accession>
<dbReference type="PROSITE" id="PS50929">
    <property type="entry name" value="ABC_TM1F"/>
    <property type="match status" value="2"/>
</dbReference>
<dbReference type="SMR" id="A0A7M7QH51"/>
<dbReference type="OrthoDB" id="6500128at2759"/>
<dbReference type="FunFam" id="3.40.50.300:FF:000163">
    <property type="entry name" value="Multidrug resistance-associated protein member 4"/>
    <property type="match status" value="1"/>
</dbReference>
<dbReference type="InterPro" id="IPR003439">
    <property type="entry name" value="ABC_transporter-like_ATP-bd"/>
</dbReference>
<feature type="transmembrane region" description="Helical" evidence="11">
    <location>
        <begin position="964"/>
        <end position="986"/>
    </location>
</feature>
<keyword evidence="4 11" id="KW-0812">Transmembrane</keyword>
<evidence type="ECO:0000259" key="13">
    <source>
        <dbReference type="PROSITE" id="PS50929"/>
    </source>
</evidence>
<dbReference type="Pfam" id="PF00005">
    <property type="entry name" value="ABC_tran"/>
    <property type="match status" value="2"/>
</dbReference>
<evidence type="ECO:0000256" key="7">
    <source>
        <dbReference type="ARBA" id="ARBA00022840"/>
    </source>
</evidence>
<evidence type="ECO:0000256" key="9">
    <source>
        <dbReference type="ARBA" id="ARBA00023136"/>
    </source>
</evidence>
<dbReference type="PROSITE" id="PS50893">
    <property type="entry name" value="ABC_TRANSPORTER_2"/>
    <property type="match status" value="2"/>
</dbReference>
<dbReference type="InterPro" id="IPR044726">
    <property type="entry name" value="ABCC_6TM_D2"/>
</dbReference>
<dbReference type="PROSITE" id="PS00211">
    <property type="entry name" value="ABC_TRANSPORTER_1"/>
    <property type="match status" value="1"/>
</dbReference>
<dbReference type="PANTHER" id="PTHR24223:SF456">
    <property type="entry name" value="MULTIDRUG RESISTANCE-ASSOCIATED PROTEIN LETHAL(2)03659"/>
    <property type="match status" value="1"/>
</dbReference>
<feature type="domain" description="ABC transmembrane type-1" evidence="13">
    <location>
        <begin position="736"/>
        <end position="994"/>
    </location>
</feature>